<name>A0ABC8EES2_CLOTA</name>
<sequence>MKSKITSSDIFDINKKSGALILGKNRLDDYATKFLTKYCKQALVDPMPLPVDEIIQDMGLTVQEVSLSSNLDVFGCCLFLDSHIDVYNQETRQYTSTVFNAGTILIDPSSESVYGEGSKRNTLIHEALHWEKDKIYFEILEMKNKNASEKLYPILCRQSETFFTPPEGKNTKENEVRWLEWQAHRLAPRVLMPKNSFKKKALELIQQYKLSGENTILSCDTLIEDLSSFFITSRLSVKYRLIEVGLEDTISKFVDYEDVYEEINSNKEFVKLTSVEAIKIIESDSALLKWIRERYFVFVDGYFVLANSQYVTQKDGTLHLTPKAKKNLSKCVINIREQNFLTYANTHKDLLGYTVLKKVEGVDSRLLTFHPKYQTSFEYNPEEVYQSFLNQMTSYDEQEEIELVKMLGDPTKSLCDCLWFLMENRNWNYPEKFNEETELHKNYHGKIKNNNYNNMTTDVLMAICVGMKLTLRITEKLFYKSKNKLDYYTDPDKTYIHIMEIMPGLSISNFNSILDKCNIPELGSVIKKEKIS</sequence>
<organism evidence="1 2">
    <name type="scientific">Clostridium tetani</name>
    <dbReference type="NCBI Taxonomy" id="1513"/>
    <lineage>
        <taxon>Bacteria</taxon>
        <taxon>Bacillati</taxon>
        <taxon>Bacillota</taxon>
        <taxon>Clostridia</taxon>
        <taxon>Eubacteriales</taxon>
        <taxon>Clostridiaceae</taxon>
        <taxon>Clostridium</taxon>
    </lineage>
</organism>
<evidence type="ECO:0000313" key="2">
    <source>
        <dbReference type="Proteomes" id="UP001321763"/>
    </source>
</evidence>
<gene>
    <name evidence="1" type="ORF">K234311028_19020</name>
</gene>
<proteinExistence type="predicted"/>
<evidence type="ECO:0008006" key="3">
    <source>
        <dbReference type="Google" id="ProtNLM"/>
    </source>
</evidence>
<reference evidence="1 2" key="1">
    <citation type="submission" date="2022-09" db="EMBL/GenBank/DDBJ databases">
        <title>complete genome sequences of Clostridium tetani str. KHSU-234311-028 isolated from soil.</title>
        <authorList>
            <person name="Sekizuka T."/>
            <person name="Shitada C."/>
            <person name="Takahashi M."/>
            <person name="Kuroda M."/>
        </authorList>
    </citation>
    <scope>NUCLEOTIDE SEQUENCE [LARGE SCALE GENOMIC DNA]</scope>
    <source>
        <strain evidence="1 2">KHSU-234311-028</strain>
    </source>
</reference>
<dbReference type="EMBL" id="AP026818">
    <property type="protein sequence ID" value="BDR81656.1"/>
    <property type="molecule type" value="Genomic_DNA"/>
</dbReference>
<protein>
    <recommendedName>
        <fullName evidence="3">IrrE N-terminal-like domain-containing protein</fullName>
    </recommendedName>
</protein>
<dbReference type="RefSeq" id="WP_317724412.1">
    <property type="nucleotide sequence ID" value="NZ_AP026818.1"/>
</dbReference>
<accession>A0ABC8EES2</accession>
<dbReference type="AlphaFoldDB" id="A0ABC8EES2"/>
<evidence type="ECO:0000313" key="1">
    <source>
        <dbReference type="EMBL" id="BDR81656.1"/>
    </source>
</evidence>
<dbReference type="Proteomes" id="UP001321763">
    <property type="component" value="Chromosome"/>
</dbReference>